<gene>
    <name evidence="11" type="ORF">H4R34_002807</name>
</gene>
<comment type="similarity">
    <text evidence="2">Belongs to the SLC12A transporter family.</text>
</comment>
<protein>
    <recommendedName>
        <fullName evidence="13">Amino acid permease-domain-containing protein</fullName>
    </recommendedName>
</protein>
<feature type="compositionally biased region" description="Basic and acidic residues" evidence="7">
    <location>
        <begin position="34"/>
        <end position="49"/>
    </location>
</feature>
<evidence type="ECO:0000313" key="11">
    <source>
        <dbReference type="EMBL" id="KAJ1979490.1"/>
    </source>
</evidence>
<keyword evidence="4 8" id="KW-0812">Transmembrane</keyword>
<dbReference type="InterPro" id="IPR018491">
    <property type="entry name" value="SLC12_C"/>
</dbReference>
<feature type="region of interest" description="Disordered" evidence="7">
    <location>
        <begin position="967"/>
        <end position="1020"/>
    </location>
</feature>
<evidence type="ECO:0000256" key="4">
    <source>
        <dbReference type="ARBA" id="ARBA00022692"/>
    </source>
</evidence>
<evidence type="ECO:0000256" key="7">
    <source>
        <dbReference type="SAM" id="MobiDB-lite"/>
    </source>
</evidence>
<dbReference type="GO" id="GO:0005774">
    <property type="term" value="C:vacuolar membrane"/>
    <property type="evidence" value="ECO:0007669"/>
    <property type="project" value="TreeGrafter"/>
</dbReference>
<dbReference type="GO" id="GO:0006884">
    <property type="term" value="P:cell volume homeostasis"/>
    <property type="evidence" value="ECO:0007669"/>
    <property type="project" value="TreeGrafter"/>
</dbReference>
<name>A0A9W8B8S6_9FUNG</name>
<reference evidence="11" key="1">
    <citation type="submission" date="2022-07" db="EMBL/GenBank/DDBJ databases">
        <title>Phylogenomic reconstructions and comparative analyses of Kickxellomycotina fungi.</title>
        <authorList>
            <person name="Reynolds N.K."/>
            <person name="Stajich J.E."/>
            <person name="Barry K."/>
            <person name="Grigoriev I.V."/>
            <person name="Crous P."/>
            <person name="Smith M.E."/>
        </authorList>
    </citation>
    <scope>NUCLEOTIDE SEQUENCE</scope>
    <source>
        <strain evidence="11">RSA 567</strain>
    </source>
</reference>
<feature type="transmembrane region" description="Helical" evidence="8">
    <location>
        <begin position="327"/>
        <end position="346"/>
    </location>
</feature>
<keyword evidence="12" id="KW-1185">Reference proteome</keyword>
<feature type="region of interest" description="Disordered" evidence="7">
    <location>
        <begin position="26"/>
        <end position="55"/>
    </location>
</feature>
<feature type="transmembrane region" description="Helical" evidence="8">
    <location>
        <begin position="417"/>
        <end position="437"/>
    </location>
</feature>
<dbReference type="InterPro" id="IPR004841">
    <property type="entry name" value="AA-permease/SLC12A_dom"/>
</dbReference>
<proteinExistence type="inferred from homology"/>
<evidence type="ECO:0000256" key="1">
    <source>
        <dbReference type="ARBA" id="ARBA00004141"/>
    </source>
</evidence>
<feature type="region of interest" description="Disordered" evidence="7">
    <location>
        <begin position="1070"/>
        <end position="1095"/>
    </location>
</feature>
<feature type="domain" description="SLC12A transporter C-terminal" evidence="10">
    <location>
        <begin position="663"/>
        <end position="745"/>
    </location>
</feature>
<feature type="transmembrane region" description="Helical" evidence="8">
    <location>
        <begin position="533"/>
        <end position="555"/>
    </location>
</feature>
<evidence type="ECO:0000256" key="5">
    <source>
        <dbReference type="ARBA" id="ARBA00022989"/>
    </source>
</evidence>
<feature type="transmembrane region" description="Helical" evidence="8">
    <location>
        <begin position="386"/>
        <end position="405"/>
    </location>
</feature>
<dbReference type="Proteomes" id="UP001151582">
    <property type="component" value="Unassembled WGS sequence"/>
</dbReference>
<evidence type="ECO:0000259" key="9">
    <source>
        <dbReference type="Pfam" id="PF00324"/>
    </source>
</evidence>
<feature type="transmembrane region" description="Helical" evidence="8">
    <location>
        <begin position="297"/>
        <end position="315"/>
    </location>
</feature>
<evidence type="ECO:0008006" key="13">
    <source>
        <dbReference type="Google" id="ProtNLM"/>
    </source>
</evidence>
<organism evidence="11 12">
    <name type="scientific">Dimargaris verticillata</name>
    <dbReference type="NCBI Taxonomy" id="2761393"/>
    <lineage>
        <taxon>Eukaryota</taxon>
        <taxon>Fungi</taxon>
        <taxon>Fungi incertae sedis</taxon>
        <taxon>Zoopagomycota</taxon>
        <taxon>Kickxellomycotina</taxon>
        <taxon>Dimargaritomycetes</taxon>
        <taxon>Dimargaritales</taxon>
        <taxon>Dimargaritaceae</taxon>
        <taxon>Dimargaris</taxon>
    </lineage>
</organism>
<feature type="domain" description="Amino acid permease/ SLC12A" evidence="9">
    <location>
        <begin position="182"/>
        <end position="651"/>
    </location>
</feature>
<feature type="transmembrane region" description="Helical" evidence="8">
    <location>
        <begin position="199"/>
        <end position="226"/>
    </location>
</feature>
<evidence type="ECO:0000259" key="10">
    <source>
        <dbReference type="Pfam" id="PF03522"/>
    </source>
</evidence>
<evidence type="ECO:0000256" key="3">
    <source>
        <dbReference type="ARBA" id="ARBA00022448"/>
    </source>
</evidence>
<dbReference type="GO" id="GO:0015379">
    <property type="term" value="F:potassium:chloride symporter activity"/>
    <property type="evidence" value="ECO:0007669"/>
    <property type="project" value="TreeGrafter"/>
</dbReference>
<dbReference type="Gene3D" id="1.20.1740.10">
    <property type="entry name" value="Amino acid/polyamine transporter I"/>
    <property type="match status" value="1"/>
</dbReference>
<dbReference type="GO" id="GO:0055075">
    <property type="term" value="P:potassium ion homeostasis"/>
    <property type="evidence" value="ECO:0007669"/>
    <property type="project" value="TreeGrafter"/>
</dbReference>
<dbReference type="OrthoDB" id="2020542at2759"/>
<feature type="transmembrane region" description="Helical" evidence="8">
    <location>
        <begin position="576"/>
        <end position="605"/>
    </location>
</feature>
<dbReference type="GO" id="GO:0055064">
    <property type="term" value="P:chloride ion homeostasis"/>
    <property type="evidence" value="ECO:0007669"/>
    <property type="project" value="TreeGrafter"/>
</dbReference>
<comment type="subcellular location">
    <subcellularLocation>
        <location evidence="1">Membrane</location>
        <topology evidence="1">Multi-pass membrane protein</topology>
    </subcellularLocation>
</comment>
<sequence length="1239" mass="136196">MSRYVSRAGTGIDAFQHVLERLDSQGVTTAPEPADQHRLAAQHRWEQRQQRRRQRHALRELRRKQRASSSGFFRQHLREEHIHAPVAPHIRSGLNSASLRADELRLRRASIPPRSRLISTGQASSKSRGDSAAQATTPLLGAASTPHPDYQTVSIAASKPVPSSASKLGTFMGVFAPVCSFLWGILIFVRIGFAISQAGILGTVGMFLLGYTISLFTSLSISAIASNGTVKSGGPYYLISRCLGPEFGGSIGVVFAIGVLLSGALNAIAFNEPLLASFGLSEGNIFNLLPEGYWPGILYNSVPLLVCVMICYLGVELFANANTILTAYVFMAILSILVSFVAVSPFDNPQKHVYFTGFSWDTFYENLWPQFTAVTPGGSVETLRTVFAVIFPACVGIVAGVSMSGDLRKPSKSIPRGTLAGMAVTFASYLLVVLGLGATTRRHSLYHNYSILQEISLFPPIVALGALCTAFTSTLTSIVVSSKVLQAIARDSIVPLFSPFAYGGAKTDEPYLAYTVSYLLCQLSLFAGDVNVVAPFVTMFYLLTFTIINMACFLLKVSSAPNFRPSFQYFKWWTALLGMLVSCVVMVMVNGLAASFSFLVVYVLFLVIHYTTPPKAWGDVTQSLIYHQVRKFLLRLDARKEHVKFWRPQVLLLVHNPRGSYHLIKFCNSLKKGGLYILGHILKGDFQEHLLELRHQQQAWQRFVDVTEIKAFVDITISDSERVGARNLILGAGLGGMRPNIVVMGLYNLGGYRYRLRFHREEDSDSDISDDSYDSALNAVDLPTDQIELETSMSVQDYVCIIEDMMVIRKAVALAYGFSRLHRTCPPPSDSWWSWLYEPSDKKFIDLWPIQMAVDQVGTEATATRVTTANFDSYTMVLQLGTILHMAPYWRTHFTLRVMCFVEHEQDVAEEYRRVASLLESLRIKAVLKVLHLDNGQVATYDLIVQGDASRVETEAVNKLYAVLDQSHNPRSPTMPEAGLESYTCNPVTIPPATPAPTTSSAESRQQPTAAAGDQSPTLLARSRIDFHVPDRLDDTQPGPAASLRTHDLISQLQRQAGPQGPTASMRIAVPQASGGPLHGSQGLSSSSSSDSEDYWLDWDDDPALSIWGAMDIARDPFPGNETTTVLMDDSPASTPLGRSDFSDSLASPSPLPSASFPRQRLEFNDLASRAQNIIINNLIQLHSKDTAVVFTTLPIPNPGTHQNEETSVQYIEDIELLVNGLPPTLLVHSSSLTVTTSL</sequence>
<dbReference type="AlphaFoldDB" id="A0A9W8B8S6"/>
<keyword evidence="6 8" id="KW-0472">Membrane</keyword>
<dbReference type="InterPro" id="IPR004842">
    <property type="entry name" value="SLC12A_fam"/>
</dbReference>
<feature type="region of interest" description="Disordered" evidence="7">
    <location>
        <begin position="1121"/>
        <end position="1155"/>
    </location>
</feature>
<feature type="compositionally biased region" description="Polar residues" evidence="7">
    <location>
        <begin position="117"/>
        <end position="126"/>
    </location>
</feature>
<accession>A0A9W8B8S6</accession>
<dbReference type="PANTHER" id="PTHR11827">
    <property type="entry name" value="SOLUTE CARRIER FAMILY 12, CATION COTRANSPORTERS"/>
    <property type="match status" value="1"/>
</dbReference>
<evidence type="ECO:0000256" key="6">
    <source>
        <dbReference type="ARBA" id="ARBA00023136"/>
    </source>
</evidence>
<keyword evidence="5 8" id="KW-1133">Transmembrane helix</keyword>
<evidence type="ECO:0000313" key="12">
    <source>
        <dbReference type="Proteomes" id="UP001151582"/>
    </source>
</evidence>
<dbReference type="EMBL" id="JANBQB010000216">
    <property type="protein sequence ID" value="KAJ1979490.1"/>
    <property type="molecule type" value="Genomic_DNA"/>
</dbReference>
<evidence type="ECO:0000256" key="8">
    <source>
        <dbReference type="SAM" id="Phobius"/>
    </source>
</evidence>
<feature type="transmembrane region" description="Helical" evidence="8">
    <location>
        <begin position="247"/>
        <end position="270"/>
    </location>
</feature>
<evidence type="ECO:0000256" key="2">
    <source>
        <dbReference type="ARBA" id="ARBA00010593"/>
    </source>
</evidence>
<keyword evidence="3" id="KW-0813">Transport</keyword>
<feature type="compositionally biased region" description="Low complexity" evidence="7">
    <location>
        <begin position="1143"/>
        <end position="1155"/>
    </location>
</feature>
<dbReference type="Pfam" id="PF03522">
    <property type="entry name" value="SLC12"/>
    <property type="match status" value="1"/>
</dbReference>
<feature type="transmembrane region" description="Helical" evidence="8">
    <location>
        <begin position="457"/>
        <end position="480"/>
    </location>
</feature>
<dbReference type="PANTHER" id="PTHR11827:SF72">
    <property type="entry name" value="GH08340P"/>
    <property type="match status" value="1"/>
</dbReference>
<feature type="transmembrane region" description="Helical" evidence="8">
    <location>
        <begin position="511"/>
        <end position="527"/>
    </location>
</feature>
<dbReference type="Pfam" id="PF00324">
    <property type="entry name" value="AA_permease"/>
    <property type="match status" value="1"/>
</dbReference>
<comment type="caution">
    <text evidence="11">The sequence shown here is derived from an EMBL/GenBank/DDBJ whole genome shotgun (WGS) entry which is preliminary data.</text>
</comment>
<feature type="transmembrane region" description="Helical" evidence="8">
    <location>
        <begin position="168"/>
        <end position="193"/>
    </location>
</feature>
<feature type="region of interest" description="Disordered" evidence="7">
    <location>
        <begin position="115"/>
        <end position="134"/>
    </location>
</feature>
<dbReference type="GO" id="GO:0034486">
    <property type="term" value="P:vacuolar transmembrane transport"/>
    <property type="evidence" value="ECO:0007669"/>
    <property type="project" value="TreeGrafter"/>
</dbReference>
<dbReference type="FunFam" id="1.20.1740.10:FF:000013">
    <property type="entry name" value="Solute carrier family 12 member"/>
    <property type="match status" value="1"/>
</dbReference>